<dbReference type="AlphaFoldDB" id="A0A016SB75"/>
<evidence type="ECO:0000313" key="2">
    <source>
        <dbReference type="Proteomes" id="UP000024635"/>
    </source>
</evidence>
<gene>
    <name evidence="1" type="primary">Acey_s0260.g528</name>
    <name evidence="1" type="ORF">Y032_0260g528</name>
</gene>
<comment type="caution">
    <text evidence="1">The sequence shown here is derived from an EMBL/GenBank/DDBJ whole genome shotgun (WGS) entry which is preliminary data.</text>
</comment>
<accession>A0A016SB75</accession>
<dbReference type="Proteomes" id="UP000024635">
    <property type="component" value="Unassembled WGS sequence"/>
</dbReference>
<keyword evidence="2" id="KW-1185">Reference proteome</keyword>
<proteinExistence type="predicted"/>
<organism evidence="1 2">
    <name type="scientific">Ancylostoma ceylanicum</name>
    <dbReference type="NCBI Taxonomy" id="53326"/>
    <lineage>
        <taxon>Eukaryota</taxon>
        <taxon>Metazoa</taxon>
        <taxon>Ecdysozoa</taxon>
        <taxon>Nematoda</taxon>
        <taxon>Chromadorea</taxon>
        <taxon>Rhabditida</taxon>
        <taxon>Rhabditina</taxon>
        <taxon>Rhabditomorpha</taxon>
        <taxon>Strongyloidea</taxon>
        <taxon>Ancylostomatidae</taxon>
        <taxon>Ancylostomatinae</taxon>
        <taxon>Ancylostoma</taxon>
    </lineage>
</organism>
<dbReference type="EMBL" id="JARK01001596">
    <property type="protein sequence ID" value="EYB87587.1"/>
    <property type="molecule type" value="Genomic_DNA"/>
</dbReference>
<name>A0A016SB75_9BILA</name>
<protein>
    <submittedName>
        <fullName evidence="1">Uncharacterized protein</fullName>
    </submittedName>
</protein>
<sequence>MKWNPYCRDFEGKSRDRRGPALHGDIKKGVLNPEKVEGSPLCREISKRRRSLRAMRVPFYLLKTQNPFPDVFLQREPLFGFSLQREFPLILSNLRIPFRNLGVPSTFSSPTTASSKCPYPAGSFRSSQGGFLFFEVSLPSSDGINCR</sequence>
<evidence type="ECO:0000313" key="1">
    <source>
        <dbReference type="EMBL" id="EYB87587.1"/>
    </source>
</evidence>
<reference evidence="2" key="1">
    <citation type="journal article" date="2015" name="Nat. Genet.">
        <title>The genome and transcriptome of the zoonotic hookworm Ancylostoma ceylanicum identify infection-specific gene families.</title>
        <authorList>
            <person name="Schwarz E.M."/>
            <person name="Hu Y."/>
            <person name="Antoshechkin I."/>
            <person name="Miller M.M."/>
            <person name="Sternberg P.W."/>
            <person name="Aroian R.V."/>
        </authorList>
    </citation>
    <scope>NUCLEOTIDE SEQUENCE</scope>
    <source>
        <strain evidence="2">HY135</strain>
    </source>
</reference>